<dbReference type="GO" id="GO:0005524">
    <property type="term" value="F:ATP binding"/>
    <property type="evidence" value="ECO:0007669"/>
    <property type="project" value="UniProtKB-KW"/>
</dbReference>
<gene>
    <name evidence="5" type="ORF">D3272_17020</name>
</gene>
<dbReference type="InterPro" id="IPR003593">
    <property type="entry name" value="AAA+_ATPase"/>
</dbReference>
<dbReference type="SMART" id="SM00382">
    <property type="entry name" value="AAA"/>
    <property type="match status" value="1"/>
</dbReference>
<evidence type="ECO:0000259" key="4">
    <source>
        <dbReference type="PROSITE" id="PS50893"/>
    </source>
</evidence>
<dbReference type="InterPro" id="IPR027417">
    <property type="entry name" value="P-loop_NTPase"/>
</dbReference>
<reference evidence="5 6" key="2">
    <citation type="submission" date="2019-02" db="EMBL/GenBank/DDBJ databases">
        <title>'Lichenibacterium ramalinii' gen. nov. sp. nov., 'Lichenibacterium minor' gen. nov. sp. nov.</title>
        <authorList>
            <person name="Pankratov T."/>
        </authorList>
    </citation>
    <scope>NUCLEOTIDE SEQUENCE [LARGE SCALE GENOMIC DNA]</scope>
    <source>
        <strain evidence="5 6">RmlP001</strain>
    </source>
</reference>
<evidence type="ECO:0000256" key="2">
    <source>
        <dbReference type="ARBA" id="ARBA00022840"/>
    </source>
</evidence>
<evidence type="ECO:0000256" key="1">
    <source>
        <dbReference type="ARBA" id="ARBA00022741"/>
    </source>
</evidence>
<dbReference type="Proteomes" id="UP000289411">
    <property type="component" value="Unassembled WGS sequence"/>
</dbReference>
<feature type="domain" description="ABC transporter" evidence="4">
    <location>
        <begin position="8"/>
        <end position="248"/>
    </location>
</feature>
<protein>
    <submittedName>
        <fullName evidence="5">Sugar ABC transporter ATP-binding protein</fullName>
    </submittedName>
</protein>
<dbReference type="CDD" id="cd03216">
    <property type="entry name" value="ABC_Carb_Monos_I"/>
    <property type="match status" value="1"/>
</dbReference>
<dbReference type="AlphaFoldDB" id="A0A4Q2R982"/>
<name>A0A4Q2R982_9HYPH</name>
<keyword evidence="6" id="KW-1185">Reference proteome</keyword>
<sequence length="286" mass="30396">MDGGVPRVRMRGISKRYGTIQTLDDVSLDLMPGEVLGLVGDNGAGKSTLSKVLSGAVVPDAGTIEIDGRAVAFASPAEARAQHVEMVYQDLSLCDTVDVAGNLFLGREPRRRVLGIPFLDKPRMRADAAAMLTSLGISVPDITVQVENLSGGQRQSIAIGRAASFDPKVLIMDEPTAALAVAEVEAVLELIRTVSARGVSVILITHRLQDLFLVCDRLQVMYEGRAIAQRSIVDTDIEEVVDLIVGRKFTARSAGHARPAGHARSAETARPARSDRPSDSPGASPP</sequence>
<dbReference type="SUPFAM" id="SSF52540">
    <property type="entry name" value="P-loop containing nucleoside triphosphate hydrolases"/>
    <property type="match status" value="1"/>
</dbReference>
<keyword evidence="2 5" id="KW-0067">ATP-binding</keyword>
<dbReference type="PANTHER" id="PTHR43790:SF8">
    <property type="entry name" value="SUGAR ABC TRANSPORTER ATP-BINDING PROTEIN"/>
    <property type="match status" value="1"/>
</dbReference>
<feature type="region of interest" description="Disordered" evidence="3">
    <location>
        <begin position="254"/>
        <end position="286"/>
    </location>
</feature>
<dbReference type="OrthoDB" id="9805029at2"/>
<feature type="compositionally biased region" description="Basic and acidic residues" evidence="3">
    <location>
        <begin position="264"/>
        <end position="278"/>
    </location>
</feature>
<keyword evidence="1" id="KW-0547">Nucleotide-binding</keyword>
<reference evidence="5 6" key="1">
    <citation type="submission" date="2018-09" db="EMBL/GenBank/DDBJ databases">
        <authorList>
            <person name="Grouzdev D.S."/>
            <person name="Krutkina M.S."/>
        </authorList>
    </citation>
    <scope>NUCLEOTIDE SEQUENCE [LARGE SCALE GENOMIC DNA]</scope>
    <source>
        <strain evidence="5 6">RmlP001</strain>
    </source>
</reference>
<dbReference type="InterPro" id="IPR003439">
    <property type="entry name" value="ABC_transporter-like_ATP-bd"/>
</dbReference>
<evidence type="ECO:0000256" key="3">
    <source>
        <dbReference type="SAM" id="MobiDB-lite"/>
    </source>
</evidence>
<dbReference type="RefSeq" id="WP_129220413.1">
    <property type="nucleotide sequence ID" value="NZ_QYBC01000014.1"/>
</dbReference>
<accession>A0A4Q2R982</accession>
<comment type="caution">
    <text evidence="5">The sequence shown here is derived from an EMBL/GenBank/DDBJ whole genome shotgun (WGS) entry which is preliminary data.</text>
</comment>
<dbReference type="EMBL" id="QYBC01000014">
    <property type="protein sequence ID" value="RYB03459.1"/>
    <property type="molecule type" value="Genomic_DNA"/>
</dbReference>
<dbReference type="InterPro" id="IPR050107">
    <property type="entry name" value="ABC_carbohydrate_import_ATPase"/>
</dbReference>
<dbReference type="PROSITE" id="PS50893">
    <property type="entry name" value="ABC_TRANSPORTER_2"/>
    <property type="match status" value="1"/>
</dbReference>
<evidence type="ECO:0000313" key="5">
    <source>
        <dbReference type="EMBL" id="RYB03459.1"/>
    </source>
</evidence>
<organism evidence="5 6">
    <name type="scientific">Lichenibacterium ramalinae</name>
    <dbReference type="NCBI Taxonomy" id="2316527"/>
    <lineage>
        <taxon>Bacteria</taxon>
        <taxon>Pseudomonadati</taxon>
        <taxon>Pseudomonadota</taxon>
        <taxon>Alphaproteobacteria</taxon>
        <taxon>Hyphomicrobiales</taxon>
        <taxon>Lichenihabitantaceae</taxon>
        <taxon>Lichenibacterium</taxon>
    </lineage>
</organism>
<dbReference type="PANTHER" id="PTHR43790">
    <property type="entry name" value="CARBOHYDRATE TRANSPORT ATP-BINDING PROTEIN MG119-RELATED"/>
    <property type="match status" value="1"/>
</dbReference>
<dbReference type="Pfam" id="PF00005">
    <property type="entry name" value="ABC_tran"/>
    <property type="match status" value="1"/>
</dbReference>
<proteinExistence type="predicted"/>
<dbReference type="GO" id="GO:0016887">
    <property type="term" value="F:ATP hydrolysis activity"/>
    <property type="evidence" value="ECO:0007669"/>
    <property type="project" value="InterPro"/>
</dbReference>
<evidence type="ECO:0000313" key="6">
    <source>
        <dbReference type="Proteomes" id="UP000289411"/>
    </source>
</evidence>
<dbReference type="Gene3D" id="3.40.50.300">
    <property type="entry name" value="P-loop containing nucleotide triphosphate hydrolases"/>
    <property type="match status" value="1"/>
</dbReference>